<dbReference type="Proteomes" id="UP001500622">
    <property type="component" value="Unassembled WGS sequence"/>
</dbReference>
<keyword evidence="3" id="KW-1185">Reference proteome</keyword>
<comment type="caution">
    <text evidence="2">The sequence shown here is derived from an EMBL/GenBank/DDBJ whole genome shotgun (WGS) entry which is preliminary data.</text>
</comment>
<gene>
    <name evidence="2" type="ORF">GCM10023169_08120</name>
</gene>
<keyword evidence="1" id="KW-0472">Membrane</keyword>
<name>A0ABP8KXV2_9MICO</name>
<evidence type="ECO:0000256" key="1">
    <source>
        <dbReference type="SAM" id="Phobius"/>
    </source>
</evidence>
<evidence type="ECO:0000313" key="2">
    <source>
        <dbReference type="EMBL" id="GAA4418487.1"/>
    </source>
</evidence>
<dbReference type="EMBL" id="BAABGN010000002">
    <property type="protein sequence ID" value="GAA4418487.1"/>
    <property type="molecule type" value="Genomic_DNA"/>
</dbReference>
<reference evidence="3" key="1">
    <citation type="journal article" date="2019" name="Int. J. Syst. Evol. Microbiol.">
        <title>The Global Catalogue of Microorganisms (GCM) 10K type strain sequencing project: providing services to taxonomists for standard genome sequencing and annotation.</title>
        <authorList>
            <consortium name="The Broad Institute Genomics Platform"/>
            <consortium name="The Broad Institute Genome Sequencing Center for Infectious Disease"/>
            <person name="Wu L."/>
            <person name="Ma J."/>
        </authorList>
    </citation>
    <scope>NUCLEOTIDE SEQUENCE [LARGE SCALE GENOMIC DNA]</scope>
    <source>
        <strain evidence="3">JCM 17810</strain>
    </source>
</reference>
<keyword evidence="1" id="KW-1133">Transmembrane helix</keyword>
<organism evidence="2 3">
    <name type="scientific">Georgenia halophila</name>
    <dbReference type="NCBI Taxonomy" id="620889"/>
    <lineage>
        <taxon>Bacteria</taxon>
        <taxon>Bacillati</taxon>
        <taxon>Actinomycetota</taxon>
        <taxon>Actinomycetes</taxon>
        <taxon>Micrococcales</taxon>
        <taxon>Bogoriellaceae</taxon>
        <taxon>Georgenia</taxon>
    </lineage>
</organism>
<evidence type="ECO:0000313" key="3">
    <source>
        <dbReference type="Proteomes" id="UP001500622"/>
    </source>
</evidence>
<feature type="transmembrane region" description="Helical" evidence="1">
    <location>
        <begin position="18"/>
        <end position="41"/>
    </location>
</feature>
<keyword evidence="1" id="KW-0812">Transmembrane</keyword>
<accession>A0ABP8KXV2</accession>
<sequence length="62" mass="5951">MCSLTVVPTPGLRVQKGALAHVLGAAIALVAAVGVVVLGLFDESADGGPVGAGRVDVDPVSG</sequence>
<proteinExistence type="predicted"/>
<protein>
    <submittedName>
        <fullName evidence="2">Uncharacterized protein</fullName>
    </submittedName>
</protein>